<evidence type="ECO:0000313" key="7">
    <source>
        <dbReference type="Proteomes" id="UP000283829"/>
    </source>
</evidence>
<comment type="caution">
    <text evidence="4">The sequence shown here is derived from an EMBL/GenBank/DDBJ whole genome shotgun (WGS) entry which is preliminary data.</text>
</comment>
<dbReference type="Proteomes" id="UP000283666">
    <property type="component" value="Unassembled WGS sequence"/>
</dbReference>
<dbReference type="Proteomes" id="UP000283829">
    <property type="component" value="Unassembled WGS sequence"/>
</dbReference>
<proteinExistence type="predicted"/>
<dbReference type="Pfam" id="PF01863">
    <property type="entry name" value="YgjP-like"/>
    <property type="match status" value="1"/>
</dbReference>
<gene>
    <name evidence="2" type="ORF">CIJ84_00910</name>
    <name evidence="4" type="ORF">COH52_02280</name>
    <name evidence="3" type="ORF">COI09_04665</name>
</gene>
<reference evidence="2 5" key="1">
    <citation type="submission" date="2017-08" db="EMBL/GenBank/DDBJ databases">
        <title>Meningococcal Conjunctivitis and Endemic Carriage at a Military Recruit Training Center.</title>
        <authorList>
            <person name="Bobb A.J."/>
            <person name="Galac M.R."/>
            <person name="Snesrud E."/>
            <person name="Clagett C.D."/>
        </authorList>
    </citation>
    <scope>NUCLEOTIDE SEQUENCE [LARGE SCALE GENOMIC DNA]</scope>
    <source>
        <strain evidence="2 5">MRSN431200</strain>
    </source>
</reference>
<sequence length="44" mass="5356">MTHLLERHRNARFMAHMDNFLPNWQSIKQQLNALELFAQIYNLT</sequence>
<name>A0A1V0G838_NEIME</name>
<dbReference type="Proteomes" id="UP000260504">
    <property type="component" value="Unassembled WGS sequence"/>
</dbReference>
<evidence type="ECO:0000313" key="6">
    <source>
        <dbReference type="Proteomes" id="UP000283666"/>
    </source>
</evidence>
<dbReference type="InterPro" id="IPR002725">
    <property type="entry name" value="YgjP-like_metallopeptidase"/>
</dbReference>
<accession>A0A1V0G838</accession>
<dbReference type="AlphaFoldDB" id="A0A1V0G838"/>
<dbReference type="EMBL" id="NWZY01000004">
    <property type="protein sequence ID" value="RQK80602.1"/>
    <property type="molecule type" value="Genomic_DNA"/>
</dbReference>
<evidence type="ECO:0000313" key="3">
    <source>
        <dbReference type="EMBL" id="RQJ67473.1"/>
    </source>
</evidence>
<evidence type="ECO:0000259" key="1">
    <source>
        <dbReference type="Pfam" id="PF01863"/>
    </source>
</evidence>
<protein>
    <submittedName>
        <fullName evidence="4">DUF45 domain-containing protein</fullName>
    </submittedName>
</protein>
<feature type="domain" description="YgjP-like metallopeptidase" evidence="1">
    <location>
        <begin position="1"/>
        <end position="33"/>
    </location>
</feature>
<organism evidence="4 6">
    <name type="scientific">Neisseria meningitidis</name>
    <dbReference type="NCBI Taxonomy" id="487"/>
    <lineage>
        <taxon>Bacteria</taxon>
        <taxon>Pseudomonadati</taxon>
        <taxon>Pseudomonadota</taxon>
        <taxon>Betaproteobacteria</taxon>
        <taxon>Neisseriales</taxon>
        <taxon>Neisseriaceae</taxon>
        <taxon>Neisseria</taxon>
    </lineage>
</organism>
<dbReference type="EMBL" id="NVYQ01000011">
    <property type="protein sequence ID" value="RGB18987.1"/>
    <property type="molecule type" value="Genomic_DNA"/>
</dbReference>
<evidence type="ECO:0000313" key="4">
    <source>
        <dbReference type="EMBL" id="RQK80602.1"/>
    </source>
</evidence>
<dbReference type="EMBL" id="NWXB01000006">
    <property type="protein sequence ID" value="RQJ67473.1"/>
    <property type="molecule type" value="Genomic_DNA"/>
</dbReference>
<evidence type="ECO:0000313" key="5">
    <source>
        <dbReference type="Proteomes" id="UP000260504"/>
    </source>
</evidence>
<reference evidence="6 7" key="2">
    <citation type="submission" date="2017-09" db="EMBL/GenBank/DDBJ databases">
        <title>Phenotypic and genotypic characterization of Colombian isolates of Neisseria meningitidis recovered from invasive disease.</title>
        <authorList>
            <person name="Duarte C."/>
            <person name="Gabastou J.M."/>
            <person name="Moreno J."/>
        </authorList>
    </citation>
    <scope>NUCLEOTIDE SEQUENCE [LARGE SCALE GENOMIC DNA]</scope>
    <source>
        <strain evidence="4 6">INS-Nm1012</strain>
        <strain evidence="3 7">INS-Nm1124</strain>
    </source>
</reference>
<evidence type="ECO:0000313" key="2">
    <source>
        <dbReference type="EMBL" id="RGB18987.1"/>
    </source>
</evidence>